<dbReference type="KEGG" id="mrtj:KHC33_01000"/>
<dbReference type="GeneID" id="65095718"/>
<dbReference type="PANTHER" id="PTHR21047:SF2">
    <property type="entry name" value="THYMIDINE DIPHOSPHO-4-KETO-RHAMNOSE 3,5-EPIMERASE"/>
    <property type="match status" value="1"/>
</dbReference>
<proteinExistence type="predicted"/>
<dbReference type="Gene3D" id="2.60.120.10">
    <property type="entry name" value="Jelly Rolls"/>
    <property type="match status" value="1"/>
</dbReference>
<feature type="active site" description="Proton donor" evidence="1">
    <location>
        <position position="132"/>
    </location>
</feature>
<dbReference type="GO" id="GO:0005829">
    <property type="term" value="C:cytosol"/>
    <property type="evidence" value="ECO:0007669"/>
    <property type="project" value="TreeGrafter"/>
</dbReference>
<gene>
    <name evidence="3" type="ORF">KHC33_01000</name>
</gene>
<dbReference type="InterPro" id="IPR014710">
    <property type="entry name" value="RmlC-like_jellyroll"/>
</dbReference>
<feature type="active site" description="Proton acceptor" evidence="1">
    <location>
        <position position="62"/>
    </location>
</feature>
<dbReference type="RefSeq" id="WP_214419945.1">
    <property type="nucleotide sequence ID" value="NZ_CP075546.1"/>
</dbReference>
<dbReference type="GO" id="GO:0000271">
    <property type="term" value="P:polysaccharide biosynthetic process"/>
    <property type="evidence" value="ECO:0007669"/>
    <property type="project" value="TreeGrafter"/>
</dbReference>
<dbReference type="Pfam" id="PF00908">
    <property type="entry name" value="dTDP_sugar_isom"/>
    <property type="match status" value="1"/>
</dbReference>
<organism evidence="3 4">
    <name type="scientific">Methanospirillum purgamenti</name>
    <dbReference type="NCBI Taxonomy" id="2834276"/>
    <lineage>
        <taxon>Archaea</taxon>
        <taxon>Methanobacteriati</taxon>
        <taxon>Methanobacteriota</taxon>
        <taxon>Stenosarchaea group</taxon>
        <taxon>Methanomicrobia</taxon>
        <taxon>Methanomicrobiales</taxon>
        <taxon>Methanospirillaceae</taxon>
        <taxon>Methanospirillum</taxon>
    </lineage>
</organism>
<reference evidence="3 4" key="1">
    <citation type="submission" date="2021-05" db="EMBL/GenBank/DDBJ databases">
        <title>A novel Methanospirillum isolate from a pyrite-forming mixed culture.</title>
        <authorList>
            <person name="Bunk B."/>
            <person name="Sproer C."/>
            <person name="Spring S."/>
            <person name="Pester M."/>
        </authorList>
    </citation>
    <scope>NUCLEOTIDE SEQUENCE [LARGE SCALE GENOMIC DNA]</scope>
    <source>
        <strain evidence="3 4">J.3.6.1-F.2.7.3</strain>
    </source>
</reference>
<sequence length="181" mass="20245">MIISPLSIPGAAVVTFTPHIDDRGEFCRIFCADELKDILQGKSIVQINRSLTKGSGMIRGMHFQYPPKAEMKLFQCTRGRVFDVLVDIRKGSSTFLSWIGIELSPDLRKMVVIPEGCAHGFQAMTDDVEVLYFTTEFYAPDCEGGIRFNEPKIGIQWPLRAAGVSERDMSHPLISETFKGI</sequence>
<dbReference type="CDD" id="cd00438">
    <property type="entry name" value="cupin_RmlC"/>
    <property type="match status" value="1"/>
</dbReference>
<keyword evidence="4" id="KW-1185">Reference proteome</keyword>
<dbReference type="GO" id="GO:0008830">
    <property type="term" value="F:dTDP-4-dehydrorhamnose 3,5-epimerase activity"/>
    <property type="evidence" value="ECO:0007669"/>
    <property type="project" value="InterPro"/>
</dbReference>
<dbReference type="Proteomes" id="UP000680656">
    <property type="component" value="Chromosome"/>
</dbReference>
<protein>
    <submittedName>
        <fullName evidence="3">dTDP-4-dehydrorhamnose 3,5-epimerase family protein</fullName>
    </submittedName>
</protein>
<dbReference type="InterPro" id="IPR011051">
    <property type="entry name" value="RmlC_Cupin_sf"/>
</dbReference>
<evidence type="ECO:0000313" key="3">
    <source>
        <dbReference type="EMBL" id="QVV89144.1"/>
    </source>
</evidence>
<dbReference type="PANTHER" id="PTHR21047">
    <property type="entry name" value="DTDP-6-DEOXY-D-GLUCOSE-3,5 EPIMERASE"/>
    <property type="match status" value="1"/>
</dbReference>
<dbReference type="AlphaFoldDB" id="A0A8E7EJH9"/>
<accession>A0A8E7EJH9</accession>
<dbReference type="GO" id="GO:0019305">
    <property type="term" value="P:dTDP-rhamnose biosynthetic process"/>
    <property type="evidence" value="ECO:0007669"/>
    <property type="project" value="TreeGrafter"/>
</dbReference>
<dbReference type="SUPFAM" id="SSF51182">
    <property type="entry name" value="RmlC-like cupins"/>
    <property type="match status" value="1"/>
</dbReference>
<name>A0A8E7EJH9_9EURY</name>
<feature type="site" description="Participates in a stacking interaction with the thymidine ring of dTDP-4-oxo-6-deoxyglucose" evidence="2">
    <location>
        <position position="138"/>
    </location>
</feature>
<dbReference type="EMBL" id="CP075546">
    <property type="protein sequence ID" value="QVV89144.1"/>
    <property type="molecule type" value="Genomic_DNA"/>
</dbReference>
<evidence type="ECO:0000256" key="1">
    <source>
        <dbReference type="PIRSR" id="PIRSR600888-1"/>
    </source>
</evidence>
<dbReference type="InterPro" id="IPR000888">
    <property type="entry name" value="RmlC-like"/>
</dbReference>
<evidence type="ECO:0000256" key="2">
    <source>
        <dbReference type="PIRSR" id="PIRSR600888-3"/>
    </source>
</evidence>
<evidence type="ECO:0000313" key="4">
    <source>
        <dbReference type="Proteomes" id="UP000680656"/>
    </source>
</evidence>